<dbReference type="Pfam" id="PF16797">
    <property type="entry name" value="Fungal_KA1"/>
    <property type="match status" value="1"/>
</dbReference>
<dbReference type="InterPro" id="IPR031850">
    <property type="entry name" value="Fungal_KA1_dom"/>
</dbReference>
<feature type="region of interest" description="Disordered" evidence="13">
    <location>
        <begin position="402"/>
        <end position="492"/>
    </location>
</feature>
<accession>A0A427Y3E5</accession>
<dbReference type="GO" id="GO:0005935">
    <property type="term" value="C:cellular bud neck"/>
    <property type="evidence" value="ECO:0007669"/>
    <property type="project" value="UniProtKB-SubCell"/>
</dbReference>
<keyword evidence="9 12" id="KW-0067">ATP-binding</keyword>
<dbReference type="EMBL" id="RSCD01000019">
    <property type="protein sequence ID" value="RSH85591.1"/>
    <property type="molecule type" value="Genomic_DNA"/>
</dbReference>
<keyword evidence="16" id="KW-1185">Reference proteome</keyword>
<evidence type="ECO:0000256" key="11">
    <source>
        <dbReference type="ARBA" id="ARBA00048679"/>
    </source>
</evidence>
<sequence>MAAVAHRQGEHPHPSGSRHPHDANANANPVVRKKSSAQPVNERNDAKMIGQWRIGRTIGKGSSGRVKIAKHSITGKYAAIKIVPKGLIVTSRMSVSEAGARADKVLLGIEREIVIMKLIDHPNVLNLYDVWETSAELYLIMEYVPGGELFDYLVKRGRLPVSEALHYFQQIIHAVDYCHRFNICHRDLKPENLLLDKDKNIKVADFGMAAWEAGERMLETSCGSPHYASPEIVAGKAYHGSSSDIWSCGIILFALLTGRLPFDDDNIRSLLQKVKIGVFEMPDEIVDPARDLLSRMLEKDPERRITMPEILRHPFFVSRSPRPIPGRSLVSPPALDEVDNPVSSPEEIDPDIMGNLKTLWSGATEDEIVMALMSKDKTWEKAIYHLLVKYRNKHLENYNMEDDDDEAVARRQARRAQSASAPSPAKRKGGPQAQAAVAVKPRLTPLGENETIQDRVSSPPPARPSAPTPKKAAAQATVESLDSPVPSRPASKLVTPDLRSALDHLFPTGVLPTTPAIVLQEATPTKDILPAPSRPTSVMASPVMSSPPLESAQLPPLNVPHVQDEQLQHFFNEIAIQLNTMNIRSSVASGSSTTSSAILGTDYQAYLAFVNGGASTTSPILEKENDPNQFADADDDNTDAASIHSTFTAASIMAPQSPLIGLGLGGPPPGHGARPNLYPAPPPNQQRWSYASSHSSSRGTPAVGYPAESPTLSFPSPTIAPITPQWERPETETAEILQATRVAPRPPPPRIASRPAPPRPGSASTSAQRRPLPEPSLPREGSYVMIEDAGSVASDPMASWGSKQSGFSAHRGQDAFGMLKKKKKVTIEPVSFSPDLSGASSSSTSGPSPKRSWFNNLFSFKPAPCTLVSHLNISETRERTKKLLAGMNVRTAVVEIDGLRGLKCRVDEVRDNNGMSSTKGVRFRVEFSRGASSPSGVGYNTLVSLTLEKGAQSSFKEIFGSLRYSFGDTQSQSPTSARPPVQQAHSFSLPSASARPHASSISNGSTYGANGNGNGNAPHLSAPHMRWTSSAPNTPIMPSSPQFPSNAPGSVRLPSAIRF</sequence>
<evidence type="ECO:0000256" key="7">
    <source>
        <dbReference type="ARBA" id="ARBA00022741"/>
    </source>
</evidence>
<comment type="catalytic activity">
    <reaction evidence="10">
        <text>L-threonyl-[protein] + ATP = O-phospho-L-threonyl-[protein] + ADP + H(+)</text>
        <dbReference type="Rhea" id="RHEA:46608"/>
        <dbReference type="Rhea" id="RHEA-COMP:11060"/>
        <dbReference type="Rhea" id="RHEA-COMP:11605"/>
        <dbReference type="ChEBI" id="CHEBI:15378"/>
        <dbReference type="ChEBI" id="CHEBI:30013"/>
        <dbReference type="ChEBI" id="CHEBI:30616"/>
        <dbReference type="ChEBI" id="CHEBI:61977"/>
        <dbReference type="ChEBI" id="CHEBI:456216"/>
        <dbReference type="EC" id="2.7.11.1"/>
    </reaction>
</comment>
<evidence type="ECO:0000256" key="1">
    <source>
        <dbReference type="ARBA" id="ARBA00004266"/>
    </source>
</evidence>
<dbReference type="PROSITE" id="PS50011">
    <property type="entry name" value="PROTEIN_KINASE_DOM"/>
    <property type="match status" value="1"/>
</dbReference>
<organism evidence="15 16">
    <name type="scientific">Saitozyma podzolica</name>
    <dbReference type="NCBI Taxonomy" id="1890683"/>
    <lineage>
        <taxon>Eukaryota</taxon>
        <taxon>Fungi</taxon>
        <taxon>Dikarya</taxon>
        <taxon>Basidiomycota</taxon>
        <taxon>Agaricomycotina</taxon>
        <taxon>Tremellomycetes</taxon>
        <taxon>Tremellales</taxon>
        <taxon>Trimorphomycetaceae</taxon>
        <taxon>Saitozyma</taxon>
    </lineage>
</organism>
<feature type="region of interest" description="Disordered" evidence="13">
    <location>
        <begin position="527"/>
        <end position="550"/>
    </location>
</feature>
<evidence type="ECO:0000313" key="16">
    <source>
        <dbReference type="Proteomes" id="UP000279259"/>
    </source>
</evidence>
<evidence type="ECO:0000256" key="10">
    <source>
        <dbReference type="ARBA" id="ARBA00047899"/>
    </source>
</evidence>
<feature type="region of interest" description="Disordered" evidence="13">
    <location>
        <begin position="660"/>
        <end position="781"/>
    </location>
</feature>
<evidence type="ECO:0000256" key="4">
    <source>
        <dbReference type="ARBA" id="ARBA00022527"/>
    </source>
</evidence>
<feature type="binding site" evidence="12">
    <location>
        <position position="81"/>
    </location>
    <ligand>
        <name>ATP</name>
        <dbReference type="ChEBI" id="CHEBI:30616"/>
    </ligand>
</feature>
<dbReference type="EC" id="2.7.11.1" evidence="3"/>
<keyword evidence="4" id="KW-0723">Serine/threonine-protein kinase</keyword>
<gene>
    <name evidence="15" type="ORF">EHS25_003730</name>
</gene>
<dbReference type="Gene3D" id="1.10.510.10">
    <property type="entry name" value="Transferase(Phosphotransferase) domain 1"/>
    <property type="match status" value="1"/>
</dbReference>
<dbReference type="STRING" id="1890683.A0A427Y3E5"/>
<dbReference type="InterPro" id="IPR011009">
    <property type="entry name" value="Kinase-like_dom_sf"/>
</dbReference>
<evidence type="ECO:0000313" key="15">
    <source>
        <dbReference type="EMBL" id="RSH85591.1"/>
    </source>
</evidence>
<dbReference type="InterPro" id="IPR008271">
    <property type="entry name" value="Ser/Thr_kinase_AS"/>
</dbReference>
<feature type="region of interest" description="Disordered" evidence="13">
    <location>
        <begin position="968"/>
        <end position="1059"/>
    </location>
</feature>
<evidence type="ECO:0000256" key="2">
    <source>
        <dbReference type="ARBA" id="ARBA00010791"/>
    </source>
</evidence>
<dbReference type="SMART" id="SM00220">
    <property type="entry name" value="S_TKc"/>
    <property type="match status" value="1"/>
</dbReference>
<feature type="region of interest" description="Disordered" evidence="13">
    <location>
        <begin position="327"/>
        <end position="350"/>
    </location>
</feature>
<dbReference type="GO" id="GO:0005940">
    <property type="term" value="C:septin ring"/>
    <property type="evidence" value="ECO:0007669"/>
    <property type="project" value="UniProtKB-ARBA"/>
</dbReference>
<keyword evidence="6" id="KW-0808">Transferase</keyword>
<feature type="compositionally biased region" description="Low complexity" evidence="13">
    <location>
        <begin position="535"/>
        <end position="548"/>
    </location>
</feature>
<dbReference type="AlphaFoldDB" id="A0A427Y3E5"/>
<dbReference type="PANTHER" id="PTHR24346">
    <property type="entry name" value="MAP/MICROTUBULE AFFINITY-REGULATING KINASE"/>
    <property type="match status" value="1"/>
</dbReference>
<evidence type="ECO:0000256" key="5">
    <source>
        <dbReference type="ARBA" id="ARBA00022553"/>
    </source>
</evidence>
<evidence type="ECO:0000256" key="6">
    <source>
        <dbReference type="ARBA" id="ARBA00022679"/>
    </source>
</evidence>
<dbReference type="PROSITE" id="PS00108">
    <property type="entry name" value="PROTEIN_KINASE_ST"/>
    <property type="match status" value="1"/>
</dbReference>
<keyword evidence="7 12" id="KW-0547">Nucleotide-binding</keyword>
<dbReference type="SUPFAM" id="SSF56112">
    <property type="entry name" value="Protein kinase-like (PK-like)"/>
    <property type="match status" value="1"/>
</dbReference>
<evidence type="ECO:0000259" key="14">
    <source>
        <dbReference type="PROSITE" id="PS50011"/>
    </source>
</evidence>
<feature type="region of interest" description="Disordered" evidence="13">
    <location>
        <begin position="1"/>
        <end position="43"/>
    </location>
</feature>
<keyword evidence="5" id="KW-0597">Phosphoprotein</keyword>
<comment type="caution">
    <text evidence="15">The sequence shown here is derived from an EMBL/GenBank/DDBJ whole genome shotgun (WGS) entry which is preliminary data.</text>
</comment>
<dbReference type="InterPro" id="IPR000719">
    <property type="entry name" value="Prot_kinase_dom"/>
</dbReference>
<protein>
    <recommendedName>
        <fullName evidence="3">non-specific serine/threonine protein kinase</fullName>
        <ecNumber evidence="3">2.7.11.1</ecNumber>
    </recommendedName>
</protein>
<evidence type="ECO:0000256" key="3">
    <source>
        <dbReference type="ARBA" id="ARBA00012513"/>
    </source>
</evidence>
<dbReference type="GO" id="GO:0035556">
    <property type="term" value="P:intracellular signal transduction"/>
    <property type="evidence" value="ECO:0007669"/>
    <property type="project" value="TreeGrafter"/>
</dbReference>
<feature type="compositionally biased region" description="Low complexity" evidence="13">
    <location>
        <begin position="415"/>
        <end position="424"/>
    </location>
</feature>
<evidence type="ECO:0000256" key="13">
    <source>
        <dbReference type="SAM" id="MobiDB-lite"/>
    </source>
</evidence>
<dbReference type="InterPro" id="IPR017441">
    <property type="entry name" value="Protein_kinase_ATP_BS"/>
</dbReference>
<dbReference type="CDD" id="cd14081">
    <property type="entry name" value="STKc_BRSK1_2"/>
    <property type="match status" value="1"/>
</dbReference>
<feature type="compositionally biased region" description="Pro residues" evidence="13">
    <location>
        <begin position="744"/>
        <end position="760"/>
    </location>
</feature>
<dbReference type="Proteomes" id="UP000279259">
    <property type="component" value="Unassembled WGS sequence"/>
</dbReference>
<evidence type="ECO:0000256" key="12">
    <source>
        <dbReference type="PROSITE-ProRule" id="PRU10141"/>
    </source>
</evidence>
<dbReference type="PROSITE" id="PS00107">
    <property type="entry name" value="PROTEIN_KINASE_ATP"/>
    <property type="match status" value="1"/>
</dbReference>
<reference evidence="15 16" key="1">
    <citation type="submission" date="2018-11" db="EMBL/GenBank/DDBJ databases">
        <title>Genome sequence of Saitozyma podzolica DSM 27192.</title>
        <authorList>
            <person name="Aliyu H."/>
            <person name="Gorte O."/>
            <person name="Ochsenreither K."/>
        </authorList>
    </citation>
    <scope>NUCLEOTIDE SEQUENCE [LARGE SCALE GENOMIC DNA]</scope>
    <source>
        <strain evidence="15 16">DSM 27192</strain>
    </source>
</reference>
<keyword evidence="8" id="KW-0418">Kinase</keyword>
<proteinExistence type="inferred from homology"/>
<feature type="domain" description="Protein kinase" evidence="14">
    <location>
        <begin position="52"/>
        <end position="316"/>
    </location>
</feature>
<comment type="similarity">
    <text evidence="2">Belongs to the protein kinase superfamily. CAMK Ser/Thr protein kinase family. NIM1 subfamily.</text>
</comment>
<dbReference type="PANTHER" id="PTHR24346:SF110">
    <property type="entry name" value="NON-SPECIFIC SERINE_THREONINE PROTEIN KINASE"/>
    <property type="match status" value="1"/>
</dbReference>
<dbReference type="Pfam" id="PF00069">
    <property type="entry name" value="Pkinase"/>
    <property type="match status" value="1"/>
</dbReference>
<dbReference type="GO" id="GO:0004674">
    <property type="term" value="F:protein serine/threonine kinase activity"/>
    <property type="evidence" value="ECO:0007669"/>
    <property type="project" value="UniProtKB-KW"/>
</dbReference>
<feature type="compositionally biased region" description="Pro residues" evidence="13">
    <location>
        <begin position="458"/>
        <end position="467"/>
    </location>
</feature>
<feature type="compositionally biased region" description="Low complexity" evidence="13">
    <location>
        <begin position="761"/>
        <end position="770"/>
    </location>
</feature>
<dbReference type="OrthoDB" id="193931at2759"/>
<name>A0A427Y3E5_9TREE</name>
<dbReference type="FunFam" id="1.10.510.10:FF:000394">
    <property type="entry name" value="Serine/threonine-protein kinase HSL1"/>
    <property type="match status" value="1"/>
</dbReference>
<feature type="compositionally biased region" description="Low complexity" evidence="13">
    <location>
        <begin position="468"/>
        <end position="478"/>
    </location>
</feature>
<comment type="subcellular location">
    <subcellularLocation>
        <location evidence="1">Bud neck</location>
    </subcellularLocation>
</comment>
<dbReference type="GO" id="GO:0005524">
    <property type="term" value="F:ATP binding"/>
    <property type="evidence" value="ECO:0007669"/>
    <property type="project" value="UniProtKB-UniRule"/>
</dbReference>
<comment type="catalytic activity">
    <reaction evidence="11">
        <text>L-seryl-[protein] + ATP = O-phospho-L-seryl-[protein] + ADP + H(+)</text>
        <dbReference type="Rhea" id="RHEA:17989"/>
        <dbReference type="Rhea" id="RHEA-COMP:9863"/>
        <dbReference type="Rhea" id="RHEA-COMP:11604"/>
        <dbReference type="ChEBI" id="CHEBI:15378"/>
        <dbReference type="ChEBI" id="CHEBI:29999"/>
        <dbReference type="ChEBI" id="CHEBI:30616"/>
        <dbReference type="ChEBI" id="CHEBI:83421"/>
        <dbReference type="ChEBI" id="CHEBI:456216"/>
        <dbReference type="EC" id="2.7.11.1"/>
    </reaction>
</comment>
<evidence type="ECO:0000256" key="9">
    <source>
        <dbReference type="ARBA" id="ARBA00022840"/>
    </source>
</evidence>
<feature type="compositionally biased region" description="Polar residues" evidence="13">
    <location>
        <begin position="1027"/>
        <end position="1048"/>
    </location>
</feature>
<evidence type="ECO:0000256" key="8">
    <source>
        <dbReference type="ARBA" id="ARBA00022777"/>
    </source>
</evidence>